<proteinExistence type="inferred from homology"/>
<dbReference type="PANTHER" id="PTHR33932">
    <property type="entry name" value="NA(+)/H(+) ANTIPORTER SUBUNIT B"/>
    <property type="match status" value="1"/>
</dbReference>
<protein>
    <submittedName>
        <fullName evidence="9">Cation:proton antiporter</fullName>
    </submittedName>
</protein>
<evidence type="ECO:0000256" key="6">
    <source>
        <dbReference type="ARBA" id="ARBA00023136"/>
    </source>
</evidence>
<evidence type="ECO:0000256" key="1">
    <source>
        <dbReference type="ARBA" id="ARBA00004651"/>
    </source>
</evidence>
<feature type="transmembrane region" description="Helical" evidence="7">
    <location>
        <begin position="39"/>
        <end position="56"/>
    </location>
</feature>
<comment type="subcellular location">
    <subcellularLocation>
        <location evidence="1">Cell membrane</location>
        <topology evidence="1">Multi-pass membrane protein</topology>
    </subcellularLocation>
</comment>
<comment type="similarity">
    <text evidence="2">Belongs to the CPA3 antiporters (TC 2.A.63) subunit B family.</text>
</comment>
<organism evidence="9 10">
    <name type="scientific">Minwuia thermotolerans</name>
    <dbReference type="NCBI Taxonomy" id="2056226"/>
    <lineage>
        <taxon>Bacteria</taxon>
        <taxon>Pseudomonadati</taxon>
        <taxon>Pseudomonadota</taxon>
        <taxon>Alphaproteobacteria</taxon>
        <taxon>Minwuiales</taxon>
        <taxon>Minwuiaceae</taxon>
        <taxon>Minwuia</taxon>
    </lineage>
</organism>
<keyword evidence="10" id="KW-1185">Reference proteome</keyword>
<evidence type="ECO:0000256" key="2">
    <source>
        <dbReference type="ARBA" id="ARBA00009425"/>
    </source>
</evidence>
<dbReference type="GO" id="GO:0005886">
    <property type="term" value="C:plasma membrane"/>
    <property type="evidence" value="ECO:0007669"/>
    <property type="project" value="UniProtKB-SubCell"/>
</dbReference>
<keyword evidence="5 7" id="KW-1133">Transmembrane helix</keyword>
<evidence type="ECO:0000313" key="9">
    <source>
        <dbReference type="EMBL" id="PJK28703.1"/>
    </source>
</evidence>
<dbReference type="InterPro" id="IPR007182">
    <property type="entry name" value="MnhB"/>
</dbReference>
<evidence type="ECO:0000259" key="8">
    <source>
        <dbReference type="Pfam" id="PF04039"/>
    </source>
</evidence>
<dbReference type="Pfam" id="PF04039">
    <property type="entry name" value="MnhB"/>
    <property type="match status" value="1"/>
</dbReference>
<feature type="domain" description="Na+/H+ antiporter MnhB subunit-related protein" evidence="8">
    <location>
        <begin position="6"/>
        <end position="129"/>
    </location>
</feature>
<dbReference type="AlphaFoldDB" id="A0A2M9FZ24"/>
<feature type="transmembrane region" description="Helical" evidence="7">
    <location>
        <begin position="110"/>
        <end position="132"/>
    </location>
</feature>
<dbReference type="EMBL" id="PHIG01000039">
    <property type="protein sequence ID" value="PJK28703.1"/>
    <property type="molecule type" value="Genomic_DNA"/>
</dbReference>
<dbReference type="NCBIfam" id="NF009162">
    <property type="entry name" value="PRK12508.1"/>
    <property type="match status" value="1"/>
</dbReference>
<evidence type="ECO:0000256" key="3">
    <source>
        <dbReference type="ARBA" id="ARBA00022475"/>
    </source>
</evidence>
<evidence type="ECO:0000256" key="5">
    <source>
        <dbReference type="ARBA" id="ARBA00022989"/>
    </source>
</evidence>
<dbReference type="RefSeq" id="WP_109792337.1">
    <property type="nucleotide sequence ID" value="NZ_PHIG01000039.1"/>
</dbReference>
<evidence type="ECO:0000256" key="7">
    <source>
        <dbReference type="SAM" id="Phobius"/>
    </source>
</evidence>
<dbReference type="InterPro" id="IPR050622">
    <property type="entry name" value="CPA3_antiporter_subunitB"/>
</dbReference>
<keyword evidence="4 7" id="KW-0812">Transmembrane</keyword>
<keyword evidence="6 7" id="KW-0472">Membrane</keyword>
<feature type="transmembrane region" description="Helical" evidence="7">
    <location>
        <begin position="9"/>
        <end position="27"/>
    </location>
</feature>
<dbReference type="Proteomes" id="UP000229498">
    <property type="component" value="Unassembled WGS sequence"/>
</dbReference>
<reference evidence="9 10" key="1">
    <citation type="submission" date="2017-11" db="EMBL/GenBank/DDBJ databases">
        <title>Draft genome sequence of Rhizobiales bacterium SY3-13.</title>
        <authorList>
            <person name="Sun C."/>
        </authorList>
    </citation>
    <scope>NUCLEOTIDE SEQUENCE [LARGE SCALE GENOMIC DNA]</scope>
    <source>
        <strain evidence="9 10">SY3-13</strain>
    </source>
</reference>
<sequence length="155" mass="16636">MIHHLIPRVLSKLLIPFIVLFGFYVQFHGDFGPGGGFQAGVIVAAGIILYALIYGLDAAETVISPGVVGVIMALGLLLYAGVGVATMALGAEFLNYNALDSHDPVHGQHMGILIIEFGVGVTVAAVMLTIFFKFADRLKLIRDLEQMHGDDEDVR</sequence>
<dbReference type="OrthoDB" id="2085045at2"/>
<accession>A0A2M9FZ24</accession>
<keyword evidence="3" id="KW-1003">Cell membrane</keyword>
<dbReference type="PANTHER" id="PTHR33932:SF4">
    <property type="entry name" value="NA(+)_H(+) ANTIPORTER SUBUNIT B"/>
    <property type="match status" value="1"/>
</dbReference>
<feature type="transmembrane region" description="Helical" evidence="7">
    <location>
        <begin position="68"/>
        <end position="90"/>
    </location>
</feature>
<evidence type="ECO:0000313" key="10">
    <source>
        <dbReference type="Proteomes" id="UP000229498"/>
    </source>
</evidence>
<evidence type="ECO:0000256" key="4">
    <source>
        <dbReference type="ARBA" id="ARBA00022692"/>
    </source>
</evidence>
<gene>
    <name evidence="9" type="ORF">CVT23_15300</name>
</gene>
<name>A0A2M9FZ24_9PROT</name>
<comment type="caution">
    <text evidence="9">The sequence shown here is derived from an EMBL/GenBank/DDBJ whole genome shotgun (WGS) entry which is preliminary data.</text>
</comment>